<dbReference type="GO" id="GO:0004550">
    <property type="term" value="F:nucleoside diphosphate kinase activity"/>
    <property type="evidence" value="ECO:0007669"/>
    <property type="project" value="InterPro"/>
</dbReference>
<dbReference type="GO" id="GO:0005524">
    <property type="term" value="F:ATP binding"/>
    <property type="evidence" value="ECO:0007669"/>
    <property type="project" value="UniProtKB-KW"/>
</dbReference>
<dbReference type="PRINTS" id="PR01243">
    <property type="entry name" value="NUCDPKINASE"/>
</dbReference>
<evidence type="ECO:0000259" key="8">
    <source>
        <dbReference type="SMART" id="SM00562"/>
    </source>
</evidence>
<dbReference type="PROSITE" id="PS51374">
    <property type="entry name" value="NDPK_LIKE"/>
    <property type="match status" value="1"/>
</dbReference>
<dbReference type="InterPro" id="IPR001564">
    <property type="entry name" value="Nucleoside_diP_kinase"/>
</dbReference>
<keyword evidence="2" id="KW-0808">Transferase</keyword>
<dbReference type="Pfam" id="PF00334">
    <property type="entry name" value="NDK"/>
    <property type="match status" value="1"/>
</dbReference>
<dbReference type="SMART" id="SM00562">
    <property type="entry name" value="NDK"/>
    <property type="match status" value="1"/>
</dbReference>
<dbReference type="PANTHER" id="PTHR46161">
    <property type="entry name" value="NUCLEOSIDE DIPHOSPHATE KINASE"/>
    <property type="match status" value="1"/>
</dbReference>
<dbReference type="InterPro" id="IPR034907">
    <property type="entry name" value="NDK-like_dom"/>
</dbReference>
<evidence type="ECO:0000313" key="10">
    <source>
        <dbReference type="Proteomes" id="UP000695562"/>
    </source>
</evidence>
<dbReference type="Gene3D" id="3.30.70.141">
    <property type="entry name" value="Nucleoside diphosphate kinase-like domain"/>
    <property type="match status" value="1"/>
</dbReference>
<feature type="binding site" evidence="6">
    <location>
        <position position="94"/>
    </location>
    <ligand>
        <name>ATP</name>
        <dbReference type="ChEBI" id="CHEBI:30616"/>
    </ligand>
</feature>
<keyword evidence="10" id="KW-1185">Reference proteome</keyword>
<evidence type="ECO:0000256" key="6">
    <source>
        <dbReference type="PROSITE-ProRule" id="PRU00706"/>
    </source>
</evidence>
<feature type="active site" description="Pros-phosphohistidine intermediate" evidence="6">
    <location>
        <position position="125"/>
    </location>
</feature>
<dbReference type="InterPro" id="IPR036850">
    <property type="entry name" value="NDK-like_dom_sf"/>
</dbReference>
<evidence type="ECO:0000256" key="3">
    <source>
        <dbReference type="ARBA" id="ARBA00022741"/>
    </source>
</evidence>
<dbReference type="Proteomes" id="UP000695562">
    <property type="component" value="Unassembled WGS sequence"/>
</dbReference>
<proteinExistence type="inferred from homology"/>
<name>A0A8J4UXB7_9MYCE</name>
<dbReference type="AlphaFoldDB" id="A0A8J4UXB7"/>
<feature type="binding site" evidence="6">
    <location>
        <position position="100"/>
    </location>
    <ligand>
        <name>ATP</name>
        <dbReference type="ChEBI" id="CHEBI:30616"/>
    </ligand>
</feature>
<dbReference type="SUPFAM" id="SSF54919">
    <property type="entry name" value="Nucleoside diphosphate kinase, NDK"/>
    <property type="match status" value="1"/>
</dbReference>
<evidence type="ECO:0000313" key="9">
    <source>
        <dbReference type="EMBL" id="KAF2078421.1"/>
    </source>
</evidence>
<keyword evidence="3" id="KW-0547">Nucleotide-binding</keyword>
<accession>A0A8J4UXB7</accession>
<evidence type="ECO:0000256" key="2">
    <source>
        <dbReference type="ARBA" id="ARBA00022679"/>
    </source>
</evidence>
<feature type="binding site" evidence="6">
    <location>
        <position position="61"/>
    </location>
    <ligand>
        <name>ATP</name>
        <dbReference type="ChEBI" id="CHEBI:30616"/>
    </ligand>
</feature>
<gene>
    <name evidence="9" type="ORF">CYY_000288</name>
</gene>
<feature type="binding site" evidence="6">
    <location>
        <position position="12"/>
    </location>
    <ligand>
        <name>ATP</name>
        <dbReference type="ChEBI" id="CHEBI:30616"/>
    </ligand>
</feature>
<feature type="binding site" evidence="6">
    <location>
        <position position="112"/>
    </location>
    <ligand>
        <name>ATP</name>
        <dbReference type="ChEBI" id="CHEBI:30616"/>
    </ligand>
</feature>
<sequence length="148" mass="17163">MSLTRYTLAIIKPDILEKQSKSIEKILSTIQEKFIIHEKKQLQLTIEQAEQFYSDHRGKFFYERLVCFMSRGPIIPLVLSEKNVNSSSSIKPWRDFIGPTHRDKAREINCLRGQFGTSDTKNAFHGSGSEKEAVDEIKFFFPDFKSDL</sequence>
<keyword evidence="4" id="KW-0418">Kinase</keyword>
<protein>
    <recommendedName>
        <fullName evidence="8">Nucleoside diphosphate kinase-like domain-containing protein</fullName>
    </recommendedName>
</protein>
<comment type="similarity">
    <text evidence="1 6 7">Belongs to the NDK family.</text>
</comment>
<reference evidence="9" key="1">
    <citation type="submission" date="2020-01" db="EMBL/GenBank/DDBJ databases">
        <title>Development of genomics and gene disruption for Polysphondylium violaceum indicates a role for the polyketide synthase stlB in stalk morphogenesis.</title>
        <authorList>
            <person name="Narita B."/>
            <person name="Kawabe Y."/>
            <person name="Kin K."/>
            <person name="Saito T."/>
            <person name="Gibbs R."/>
            <person name="Kuspa A."/>
            <person name="Muzny D."/>
            <person name="Queller D."/>
            <person name="Richards S."/>
            <person name="Strassman J."/>
            <person name="Sucgang R."/>
            <person name="Worley K."/>
            <person name="Schaap P."/>
        </authorList>
    </citation>
    <scope>NUCLEOTIDE SEQUENCE</scope>
    <source>
        <strain evidence="9">QSvi11</strain>
    </source>
</reference>
<evidence type="ECO:0000256" key="5">
    <source>
        <dbReference type="ARBA" id="ARBA00022840"/>
    </source>
</evidence>
<evidence type="ECO:0000256" key="7">
    <source>
        <dbReference type="RuleBase" id="RU004011"/>
    </source>
</evidence>
<feature type="binding site" evidence="6">
    <location>
        <position position="122"/>
    </location>
    <ligand>
        <name>ATP</name>
        <dbReference type="ChEBI" id="CHEBI:30616"/>
    </ligand>
</feature>
<evidence type="ECO:0000256" key="4">
    <source>
        <dbReference type="ARBA" id="ARBA00022777"/>
    </source>
</evidence>
<comment type="caution">
    <text evidence="9">The sequence shown here is derived from an EMBL/GenBank/DDBJ whole genome shotgun (WGS) entry which is preliminary data.</text>
</comment>
<dbReference type="GO" id="GO:0006241">
    <property type="term" value="P:CTP biosynthetic process"/>
    <property type="evidence" value="ECO:0007669"/>
    <property type="project" value="InterPro"/>
</dbReference>
<feature type="domain" description="Nucleoside diphosphate kinase-like" evidence="8">
    <location>
        <begin position="4"/>
        <end position="148"/>
    </location>
</feature>
<organism evidence="9 10">
    <name type="scientific">Polysphondylium violaceum</name>
    <dbReference type="NCBI Taxonomy" id="133409"/>
    <lineage>
        <taxon>Eukaryota</taxon>
        <taxon>Amoebozoa</taxon>
        <taxon>Evosea</taxon>
        <taxon>Eumycetozoa</taxon>
        <taxon>Dictyostelia</taxon>
        <taxon>Dictyosteliales</taxon>
        <taxon>Dictyosteliaceae</taxon>
        <taxon>Polysphondylium</taxon>
    </lineage>
</organism>
<dbReference type="EMBL" id="AJWJ01000005">
    <property type="protein sequence ID" value="KAF2078421.1"/>
    <property type="molecule type" value="Genomic_DNA"/>
</dbReference>
<evidence type="ECO:0000256" key="1">
    <source>
        <dbReference type="ARBA" id="ARBA00008142"/>
    </source>
</evidence>
<keyword evidence="5" id="KW-0067">ATP-binding</keyword>
<dbReference type="GO" id="GO:0006183">
    <property type="term" value="P:GTP biosynthetic process"/>
    <property type="evidence" value="ECO:0007669"/>
    <property type="project" value="InterPro"/>
</dbReference>
<dbReference type="PANTHER" id="PTHR46161:SF3">
    <property type="entry name" value="NUCLEOSIDE DIPHOSPHATE KINASE DDB_G0292928-RELATED"/>
    <property type="match status" value="1"/>
</dbReference>
<dbReference type="OrthoDB" id="25346at2759"/>
<dbReference type="GO" id="GO:0006228">
    <property type="term" value="P:UTP biosynthetic process"/>
    <property type="evidence" value="ECO:0007669"/>
    <property type="project" value="InterPro"/>
</dbReference>